<evidence type="ECO:0000256" key="3">
    <source>
        <dbReference type="SAM" id="Phobius"/>
    </source>
</evidence>
<keyword evidence="1" id="KW-0732">Signal</keyword>
<reference evidence="5 6" key="1">
    <citation type="journal article" date="2016" name="Nat. Commun.">
        <title>Thousands of microbial genomes shed light on interconnected biogeochemical processes in an aquifer system.</title>
        <authorList>
            <person name="Anantharaman K."/>
            <person name="Brown C.T."/>
            <person name="Hug L.A."/>
            <person name="Sharon I."/>
            <person name="Castelle C.J."/>
            <person name="Probst A.J."/>
            <person name="Thomas B.C."/>
            <person name="Singh A."/>
            <person name="Wilkins M.J."/>
            <person name="Karaoz U."/>
            <person name="Brodie E.L."/>
            <person name="Williams K.H."/>
            <person name="Hubbard S.S."/>
            <person name="Banfield J.F."/>
        </authorList>
    </citation>
    <scope>NUCLEOTIDE SEQUENCE [LARGE SCALE GENOMIC DNA]</scope>
</reference>
<evidence type="ECO:0000259" key="4">
    <source>
        <dbReference type="SMART" id="SM00560"/>
    </source>
</evidence>
<keyword evidence="3" id="KW-0472">Membrane</keyword>
<comment type="caution">
    <text evidence="5">The sequence shown here is derived from an EMBL/GenBank/DDBJ whole genome shotgun (WGS) entry which is preliminary data.</text>
</comment>
<sequence>MRGFTILELLVVISIIAILSSVVIVSSVEYRYRGILARAYEFSAQFNRIYGAGLAGEWRFNEGSGTATADSSGNNLNGVLLNNAVWTSPSFDSSNAIVFGGTANSAVVVADSPLLDVQRFAVSLWFKPTADITAASGQKDILSKLDSYWIVINQTISDGKIGVLLNNDPTTIRRTTTNVWKAGRWYHLAVTYDEGRISLYVNGLLETSDDIPGDPIPQNSTGALGIGGDVWAGFPGTIDEVRIFNLDNSVVFETSTSGATNIARSEF</sequence>
<accession>A0A1G2NFT8</accession>
<dbReference type="SMART" id="SM00560">
    <property type="entry name" value="LamGL"/>
    <property type="match status" value="1"/>
</dbReference>
<evidence type="ECO:0000313" key="5">
    <source>
        <dbReference type="EMBL" id="OHA34926.1"/>
    </source>
</evidence>
<feature type="transmembrane region" description="Helical" evidence="3">
    <location>
        <begin position="6"/>
        <end position="28"/>
    </location>
</feature>
<dbReference type="EMBL" id="MHRX01000003">
    <property type="protein sequence ID" value="OHA34926.1"/>
    <property type="molecule type" value="Genomic_DNA"/>
</dbReference>
<dbReference type="InterPro" id="IPR012902">
    <property type="entry name" value="N_methyl_site"/>
</dbReference>
<evidence type="ECO:0000313" key="6">
    <source>
        <dbReference type="Proteomes" id="UP000176221"/>
    </source>
</evidence>
<dbReference type="Pfam" id="PF07963">
    <property type="entry name" value="N_methyl"/>
    <property type="match status" value="1"/>
</dbReference>
<dbReference type="SUPFAM" id="SSF49899">
    <property type="entry name" value="Concanavalin A-like lectins/glucanases"/>
    <property type="match status" value="1"/>
</dbReference>
<keyword evidence="3" id="KW-0812">Transmembrane</keyword>
<evidence type="ECO:0000256" key="2">
    <source>
        <dbReference type="ARBA" id="ARBA00023157"/>
    </source>
</evidence>
<dbReference type="InterPro" id="IPR045584">
    <property type="entry name" value="Pilin-like"/>
</dbReference>
<dbReference type="PANTHER" id="PTHR42535">
    <property type="entry name" value="OOKINETE PROTEIN, PUTATIVE-RELATED"/>
    <property type="match status" value="1"/>
</dbReference>
<keyword evidence="3" id="KW-1133">Transmembrane helix</keyword>
<keyword evidence="2" id="KW-1015">Disulfide bond</keyword>
<name>A0A1G2NFT8_9BACT</name>
<dbReference type="STRING" id="1802319.A2928_02395"/>
<dbReference type="Pfam" id="PF13385">
    <property type="entry name" value="Laminin_G_3"/>
    <property type="match status" value="1"/>
</dbReference>
<dbReference type="SUPFAM" id="SSF54523">
    <property type="entry name" value="Pili subunits"/>
    <property type="match status" value="1"/>
</dbReference>
<proteinExistence type="predicted"/>
<gene>
    <name evidence="5" type="ORF">A2928_02395</name>
</gene>
<feature type="domain" description="LamG-like jellyroll fold" evidence="4">
    <location>
        <begin position="118"/>
        <end position="249"/>
    </location>
</feature>
<dbReference type="Gene3D" id="2.60.120.200">
    <property type="match status" value="1"/>
</dbReference>
<organism evidence="5 6">
    <name type="scientific">Candidatus Taylorbacteria bacterium RIFCSPLOWO2_01_FULL_45_15b</name>
    <dbReference type="NCBI Taxonomy" id="1802319"/>
    <lineage>
        <taxon>Bacteria</taxon>
        <taxon>Candidatus Tayloriibacteriota</taxon>
    </lineage>
</organism>
<evidence type="ECO:0000256" key="1">
    <source>
        <dbReference type="ARBA" id="ARBA00022729"/>
    </source>
</evidence>
<dbReference type="InterPro" id="IPR013320">
    <property type="entry name" value="ConA-like_dom_sf"/>
</dbReference>
<dbReference type="NCBIfam" id="TIGR02532">
    <property type="entry name" value="IV_pilin_GFxxxE"/>
    <property type="match status" value="1"/>
</dbReference>
<protein>
    <recommendedName>
        <fullName evidence="4">LamG-like jellyroll fold domain-containing protein</fullName>
    </recommendedName>
</protein>
<dbReference type="InterPro" id="IPR006558">
    <property type="entry name" value="LamG-like"/>
</dbReference>
<dbReference type="PANTHER" id="PTHR42535:SF2">
    <property type="entry name" value="CHROMOSOME UNDETERMINED SCAFFOLD_146, WHOLE GENOME SHOTGUN SEQUENCE"/>
    <property type="match status" value="1"/>
</dbReference>
<dbReference type="Proteomes" id="UP000176221">
    <property type="component" value="Unassembled WGS sequence"/>
</dbReference>
<dbReference type="AlphaFoldDB" id="A0A1G2NFT8"/>